<dbReference type="PROSITE" id="PS51257">
    <property type="entry name" value="PROKAR_LIPOPROTEIN"/>
    <property type="match status" value="1"/>
</dbReference>
<feature type="chain" id="PRO_5047432189" evidence="1">
    <location>
        <begin position="24"/>
        <end position="95"/>
    </location>
</feature>
<feature type="signal peptide" evidence="1">
    <location>
        <begin position="1"/>
        <end position="23"/>
    </location>
</feature>
<keyword evidence="1" id="KW-0732">Signal</keyword>
<sequence>MKSTIGFTWIVAFASLVSSACTAAAPEAGVSGSDAQEESLVKDLDAELSSSRPSAVKEGLDEGALSCSPFKCNYICNEQGRCGICTSGGCRCMDC</sequence>
<keyword evidence="3" id="KW-1185">Reference proteome</keyword>
<proteinExistence type="predicted"/>
<gene>
    <name evidence="2" type="ORF">LZC94_35625</name>
</gene>
<name>A0ABZ2LQH1_9BACT</name>
<evidence type="ECO:0000313" key="2">
    <source>
        <dbReference type="EMBL" id="WXB13163.1"/>
    </source>
</evidence>
<dbReference type="EMBL" id="CP089984">
    <property type="protein sequence ID" value="WXB13163.1"/>
    <property type="molecule type" value="Genomic_DNA"/>
</dbReference>
<protein>
    <submittedName>
        <fullName evidence="2">Uncharacterized protein</fullName>
    </submittedName>
</protein>
<reference evidence="2 3" key="1">
    <citation type="submission" date="2021-12" db="EMBL/GenBank/DDBJ databases">
        <title>Discovery of the Pendulisporaceae a myxobacterial family with distinct sporulation behavior and unique specialized metabolism.</title>
        <authorList>
            <person name="Garcia R."/>
            <person name="Popoff A."/>
            <person name="Bader C.D."/>
            <person name="Loehr J."/>
            <person name="Walesch S."/>
            <person name="Walt C."/>
            <person name="Boldt J."/>
            <person name="Bunk B."/>
            <person name="Haeckl F.J.F.P.J."/>
            <person name="Gunesch A.P."/>
            <person name="Birkelbach J."/>
            <person name="Nuebel U."/>
            <person name="Pietschmann T."/>
            <person name="Bach T."/>
            <person name="Mueller R."/>
        </authorList>
    </citation>
    <scope>NUCLEOTIDE SEQUENCE [LARGE SCALE GENOMIC DNA]</scope>
    <source>
        <strain evidence="2 3">MSr11954</strain>
    </source>
</reference>
<dbReference type="Proteomes" id="UP001370348">
    <property type="component" value="Chromosome"/>
</dbReference>
<evidence type="ECO:0000313" key="3">
    <source>
        <dbReference type="Proteomes" id="UP001370348"/>
    </source>
</evidence>
<accession>A0ABZ2LQH1</accession>
<evidence type="ECO:0000256" key="1">
    <source>
        <dbReference type="SAM" id="SignalP"/>
    </source>
</evidence>
<dbReference type="RefSeq" id="WP_394822783.1">
    <property type="nucleotide sequence ID" value="NZ_CP089984.1"/>
</dbReference>
<organism evidence="2 3">
    <name type="scientific">Pendulispora albinea</name>
    <dbReference type="NCBI Taxonomy" id="2741071"/>
    <lineage>
        <taxon>Bacteria</taxon>
        <taxon>Pseudomonadati</taxon>
        <taxon>Myxococcota</taxon>
        <taxon>Myxococcia</taxon>
        <taxon>Myxococcales</taxon>
        <taxon>Sorangiineae</taxon>
        <taxon>Pendulisporaceae</taxon>
        <taxon>Pendulispora</taxon>
    </lineage>
</organism>